<dbReference type="RefSeq" id="WP_090866126.1">
    <property type="nucleotide sequence ID" value="NZ_FNYE01000009.1"/>
</dbReference>
<dbReference type="SMART" id="SM00116">
    <property type="entry name" value="CBS"/>
    <property type="match status" value="2"/>
</dbReference>
<evidence type="ECO:0000256" key="2">
    <source>
        <dbReference type="PROSITE-ProRule" id="PRU00703"/>
    </source>
</evidence>
<dbReference type="CDD" id="cd04622">
    <property type="entry name" value="CBS_pair_HRP1_like"/>
    <property type="match status" value="1"/>
</dbReference>
<evidence type="ECO:0000259" key="3">
    <source>
        <dbReference type="PROSITE" id="PS51371"/>
    </source>
</evidence>
<dbReference type="SUPFAM" id="SSF54631">
    <property type="entry name" value="CBS-domain pair"/>
    <property type="match status" value="1"/>
</dbReference>
<keyword evidence="1 2" id="KW-0129">CBS domain</keyword>
<dbReference type="InterPro" id="IPR046342">
    <property type="entry name" value="CBS_dom_sf"/>
</dbReference>
<evidence type="ECO:0000313" key="5">
    <source>
        <dbReference type="Proteomes" id="UP000198866"/>
    </source>
</evidence>
<gene>
    <name evidence="4" type="ORF">SAMN05192539_1009137</name>
</gene>
<dbReference type="OrthoDB" id="9794094at2"/>
<reference evidence="5" key="1">
    <citation type="submission" date="2016-10" db="EMBL/GenBank/DDBJ databases">
        <authorList>
            <person name="Varghese N."/>
            <person name="Submissions S."/>
        </authorList>
    </citation>
    <scope>NUCLEOTIDE SEQUENCE [LARGE SCALE GENOMIC DNA]</scope>
    <source>
        <strain evidence="5">LMG 26031</strain>
    </source>
</reference>
<dbReference type="InterPro" id="IPR000644">
    <property type="entry name" value="CBS_dom"/>
</dbReference>
<dbReference type="EMBL" id="FNYE01000009">
    <property type="protein sequence ID" value="SEJ33501.1"/>
    <property type="molecule type" value="Genomic_DNA"/>
</dbReference>
<accession>A0A1H6XWU6</accession>
<dbReference type="PANTHER" id="PTHR43080">
    <property type="entry name" value="CBS DOMAIN-CONTAINING PROTEIN CBSX3, MITOCHONDRIAL"/>
    <property type="match status" value="1"/>
</dbReference>
<protein>
    <submittedName>
        <fullName evidence="4">CBS domain-containing protein</fullName>
    </submittedName>
</protein>
<proteinExistence type="predicted"/>
<name>A0A1H6XWU6_9BURK</name>
<dbReference type="PROSITE" id="PS51371">
    <property type="entry name" value="CBS"/>
    <property type="match status" value="2"/>
</dbReference>
<dbReference type="InterPro" id="IPR051257">
    <property type="entry name" value="Diverse_CBS-Domain"/>
</dbReference>
<feature type="domain" description="CBS" evidence="3">
    <location>
        <begin position="8"/>
        <end position="65"/>
    </location>
</feature>
<dbReference type="PANTHER" id="PTHR43080:SF2">
    <property type="entry name" value="CBS DOMAIN-CONTAINING PROTEIN"/>
    <property type="match status" value="1"/>
</dbReference>
<keyword evidence="5" id="KW-1185">Reference proteome</keyword>
<dbReference type="Gene3D" id="3.10.580.10">
    <property type="entry name" value="CBS-domain"/>
    <property type="match status" value="1"/>
</dbReference>
<feature type="domain" description="CBS" evidence="3">
    <location>
        <begin position="72"/>
        <end position="128"/>
    </location>
</feature>
<organism evidence="4 5">
    <name type="scientific">Paraburkholderia diazotrophica</name>
    <dbReference type="NCBI Taxonomy" id="667676"/>
    <lineage>
        <taxon>Bacteria</taxon>
        <taxon>Pseudomonadati</taxon>
        <taxon>Pseudomonadota</taxon>
        <taxon>Betaproteobacteria</taxon>
        <taxon>Burkholderiales</taxon>
        <taxon>Burkholderiaceae</taxon>
        <taxon>Paraburkholderia</taxon>
    </lineage>
</organism>
<dbReference type="Pfam" id="PF00571">
    <property type="entry name" value="CBS"/>
    <property type="match status" value="2"/>
</dbReference>
<dbReference type="Proteomes" id="UP000198866">
    <property type="component" value="Unassembled WGS sequence"/>
</dbReference>
<dbReference type="STRING" id="667676.SAMN05192539_1009137"/>
<evidence type="ECO:0000256" key="1">
    <source>
        <dbReference type="ARBA" id="ARBA00023122"/>
    </source>
</evidence>
<evidence type="ECO:0000313" key="4">
    <source>
        <dbReference type="EMBL" id="SEJ33501.1"/>
    </source>
</evidence>
<sequence length="141" mass="15097">MTTAADIMTLDPITIAAGDTIRQAAMMMADLKVGSLPVCRDGKLVGTVTDRDIAVRAVASGVEPTTPVEKIASEPAQWCLESDDIKQVERKMAQAHIRRLAVLDDEKRLVGMIALGDIAVSDDEDVARTLKGVSSPARPDR</sequence>
<dbReference type="AlphaFoldDB" id="A0A1H6XWU6"/>